<keyword evidence="6" id="KW-1185">Reference proteome</keyword>
<reference evidence="6" key="1">
    <citation type="submission" date="2016-10" db="EMBL/GenBank/DDBJ databases">
        <authorList>
            <person name="Varghese N."/>
            <person name="Submissions S."/>
        </authorList>
    </citation>
    <scope>NUCLEOTIDE SEQUENCE [LARGE SCALE GENOMIC DNA]</scope>
    <source>
        <strain evidence="6">CGMCC 1.10370</strain>
    </source>
</reference>
<protein>
    <submittedName>
        <fullName evidence="5">Regulatory protein, luxR family</fullName>
    </submittedName>
</protein>
<dbReference type="InterPro" id="IPR036388">
    <property type="entry name" value="WH-like_DNA-bd_sf"/>
</dbReference>
<name>A0A1I1U4I2_9FLAO</name>
<gene>
    <name evidence="5" type="ORF">SAMN05216297_110183</name>
</gene>
<dbReference type="PANTHER" id="PTHR44688">
    <property type="entry name" value="DNA-BINDING TRANSCRIPTIONAL ACTIVATOR DEVR_DOSR"/>
    <property type="match status" value="1"/>
</dbReference>
<dbReference type="GO" id="GO:0006355">
    <property type="term" value="P:regulation of DNA-templated transcription"/>
    <property type="evidence" value="ECO:0007669"/>
    <property type="project" value="InterPro"/>
</dbReference>
<evidence type="ECO:0000256" key="2">
    <source>
        <dbReference type="ARBA" id="ARBA00023125"/>
    </source>
</evidence>
<dbReference type="PROSITE" id="PS00622">
    <property type="entry name" value="HTH_LUXR_1"/>
    <property type="match status" value="1"/>
</dbReference>
<keyword evidence="1" id="KW-0805">Transcription regulation</keyword>
<organism evidence="5 6">
    <name type="scientific">Flavobacterium phragmitis</name>
    <dbReference type="NCBI Taxonomy" id="739143"/>
    <lineage>
        <taxon>Bacteria</taxon>
        <taxon>Pseudomonadati</taxon>
        <taxon>Bacteroidota</taxon>
        <taxon>Flavobacteriia</taxon>
        <taxon>Flavobacteriales</taxon>
        <taxon>Flavobacteriaceae</taxon>
        <taxon>Flavobacterium</taxon>
    </lineage>
</organism>
<dbReference type="PANTHER" id="PTHR44688:SF16">
    <property type="entry name" value="DNA-BINDING TRANSCRIPTIONAL ACTIVATOR DEVR_DOSR"/>
    <property type="match status" value="1"/>
</dbReference>
<accession>A0A1I1U4I2</accession>
<dbReference type="SUPFAM" id="SSF46894">
    <property type="entry name" value="C-terminal effector domain of the bipartite response regulators"/>
    <property type="match status" value="1"/>
</dbReference>
<dbReference type="InterPro" id="IPR000792">
    <property type="entry name" value="Tscrpt_reg_LuxR_C"/>
</dbReference>
<dbReference type="EMBL" id="FOMH01000010">
    <property type="protein sequence ID" value="SFD65605.1"/>
    <property type="molecule type" value="Genomic_DNA"/>
</dbReference>
<dbReference type="SMART" id="SM00421">
    <property type="entry name" value="HTH_LUXR"/>
    <property type="match status" value="1"/>
</dbReference>
<proteinExistence type="predicted"/>
<dbReference type="Pfam" id="PF00196">
    <property type="entry name" value="GerE"/>
    <property type="match status" value="1"/>
</dbReference>
<dbReference type="OrthoDB" id="965844at2"/>
<dbReference type="RefSeq" id="WP_091496173.1">
    <property type="nucleotide sequence ID" value="NZ_FOMH01000010.1"/>
</dbReference>
<evidence type="ECO:0000259" key="4">
    <source>
        <dbReference type="PROSITE" id="PS50043"/>
    </source>
</evidence>
<keyword evidence="2" id="KW-0238">DNA-binding</keyword>
<evidence type="ECO:0000313" key="5">
    <source>
        <dbReference type="EMBL" id="SFD65605.1"/>
    </source>
</evidence>
<dbReference type="PROSITE" id="PS50043">
    <property type="entry name" value="HTH_LUXR_2"/>
    <property type="match status" value="1"/>
</dbReference>
<evidence type="ECO:0000256" key="1">
    <source>
        <dbReference type="ARBA" id="ARBA00023015"/>
    </source>
</evidence>
<evidence type="ECO:0000256" key="3">
    <source>
        <dbReference type="ARBA" id="ARBA00023163"/>
    </source>
</evidence>
<sequence>MSQNLHKSSKFSVEYIASLGILKGDFHVCNSSDDFSNALKNFQRIYEQVSPEYTLWDCSNFNHIISPNEQLWIDRFMNMPATKGGKEKRKVAKLISVDLAAMHSIAEVFENGNAPVNCGYFAYEQQAVNWLLQKETKSSTTISLNRPPIFTLLKDAKSGSTSIQLQFNDDEIDFYLKQIKQLLNNRNFLLNHYHLFSLLTSQEKIILEKIIDGHESRQIADLLFVTVETIKTHRKRIFQKLKVKKFVELLPYKLFL</sequence>
<dbReference type="Gene3D" id="1.10.10.10">
    <property type="entry name" value="Winged helix-like DNA-binding domain superfamily/Winged helix DNA-binding domain"/>
    <property type="match status" value="1"/>
</dbReference>
<dbReference type="GO" id="GO:0003677">
    <property type="term" value="F:DNA binding"/>
    <property type="evidence" value="ECO:0007669"/>
    <property type="project" value="UniProtKB-KW"/>
</dbReference>
<dbReference type="AlphaFoldDB" id="A0A1I1U4I2"/>
<dbReference type="PRINTS" id="PR00038">
    <property type="entry name" value="HTHLUXR"/>
</dbReference>
<evidence type="ECO:0000313" key="6">
    <source>
        <dbReference type="Proteomes" id="UP000199672"/>
    </source>
</evidence>
<keyword evidence="3" id="KW-0804">Transcription</keyword>
<dbReference type="STRING" id="739143.SAMN05216297_110183"/>
<dbReference type="CDD" id="cd06170">
    <property type="entry name" value="LuxR_C_like"/>
    <property type="match status" value="1"/>
</dbReference>
<dbReference type="InterPro" id="IPR016032">
    <property type="entry name" value="Sig_transdc_resp-reg_C-effctor"/>
</dbReference>
<dbReference type="Proteomes" id="UP000199672">
    <property type="component" value="Unassembled WGS sequence"/>
</dbReference>
<feature type="domain" description="HTH luxR-type" evidence="4">
    <location>
        <begin position="192"/>
        <end position="256"/>
    </location>
</feature>